<protein>
    <recommendedName>
        <fullName evidence="3">F-box domain-containing protein</fullName>
    </recommendedName>
</protein>
<organism evidence="1 2">
    <name type="scientific">Arthrobotrys conoides</name>
    <dbReference type="NCBI Taxonomy" id="74498"/>
    <lineage>
        <taxon>Eukaryota</taxon>
        <taxon>Fungi</taxon>
        <taxon>Dikarya</taxon>
        <taxon>Ascomycota</taxon>
        <taxon>Pezizomycotina</taxon>
        <taxon>Orbiliomycetes</taxon>
        <taxon>Orbiliales</taxon>
        <taxon>Orbiliaceae</taxon>
        <taxon>Arthrobotrys</taxon>
    </lineage>
</organism>
<evidence type="ECO:0000313" key="2">
    <source>
        <dbReference type="Proteomes" id="UP001307849"/>
    </source>
</evidence>
<sequence length="310" mass="35406">MPNLSTIPIELRIQILSELDNLGDLKAAIESCQQMHVMQECPANWEYIFTKVVQNDWEASSIDVDLERQLISLYKWQVRDGIFTGRHAKTLPALEGKEFIGPIGRARLLRLHRVIRWHSRLFLEYHLAARKEAGGPSQTELARLDSAFCILWIWIEALYPTDLAIDQVLFIGISSYALEGQMTIPVSGLARHLGDKGLNINLSIILSAYVFLRSRLGYITKEFAGKGNCRQLWEPDTCASRAIYSLFISDEVYVAFNSCQLRCPEFDDDTSWTRRPNRLSSMFTSQQAHADSTLFHILRRTITETAQARP</sequence>
<reference evidence="1 2" key="1">
    <citation type="submission" date="2019-10" db="EMBL/GenBank/DDBJ databases">
        <authorList>
            <person name="Palmer J.M."/>
        </authorList>
    </citation>
    <scope>NUCLEOTIDE SEQUENCE [LARGE SCALE GENOMIC DNA]</scope>
    <source>
        <strain evidence="1 2">TWF506</strain>
    </source>
</reference>
<proteinExistence type="predicted"/>
<dbReference type="EMBL" id="JAVHJM010000006">
    <property type="protein sequence ID" value="KAK6513028.1"/>
    <property type="molecule type" value="Genomic_DNA"/>
</dbReference>
<dbReference type="AlphaFoldDB" id="A0AAN8RR56"/>
<keyword evidence="2" id="KW-1185">Reference proteome</keyword>
<name>A0AAN8RR56_9PEZI</name>
<dbReference type="Proteomes" id="UP001307849">
    <property type="component" value="Unassembled WGS sequence"/>
</dbReference>
<evidence type="ECO:0000313" key="1">
    <source>
        <dbReference type="EMBL" id="KAK6513028.1"/>
    </source>
</evidence>
<gene>
    <name evidence="1" type="ORF">TWF506_009190</name>
</gene>
<comment type="caution">
    <text evidence="1">The sequence shown here is derived from an EMBL/GenBank/DDBJ whole genome shotgun (WGS) entry which is preliminary data.</text>
</comment>
<evidence type="ECO:0008006" key="3">
    <source>
        <dbReference type="Google" id="ProtNLM"/>
    </source>
</evidence>
<accession>A0AAN8RR56</accession>